<dbReference type="eggNOG" id="COG0476">
    <property type="taxonomic scope" value="Bacteria"/>
</dbReference>
<evidence type="ECO:0000313" key="2">
    <source>
        <dbReference type="EMBL" id="ACO76532.1"/>
    </source>
</evidence>
<dbReference type="SUPFAM" id="SSF69572">
    <property type="entry name" value="Activating enzymes of the ubiquitin-like proteins"/>
    <property type="match status" value="1"/>
</dbReference>
<dbReference type="CDD" id="cd00757">
    <property type="entry name" value="ThiF_MoeB_HesA_family"/>
    <property type="match status" value="1"/>
</dbReference>
<dbReference type="HOGENOM" id="CLU_013325_10_0_6"/>
<keyword evidence="3" id="KW-1185">Reference proteome</keyword>
<organism evidence="2 3">
    <name type="scientific">Azotobacter vinelandii (strain DJ / ATCC BAA-1303)</name>
    <dbReference type="NCBI Taxonomy" id="322710"/>
    <lineage>
        <taxon>Bacteria</taxon>
        <taxon>Pseudomonadati</taxon>
        <taxon>Pseudomonadota</taxon>
        <taxon>Gammaproteobacteria</taxon>
        <taxon>Pseudomonadales</taxon>
        <taxon>Pseudomonadaceae</taxon>
        <taxon>Azotobacter</taxon>
    </lineage>
</organism>
<dbReference type="STRING" id="322710.Avin_02710"/>
<accession>C1DI35</accession>
<dbReference type="KEGG" id="avn:Avin_02710"/>
<proteinExistence type="predicted"/>
<dbReference type="GO" id="GO:0008641">
    <property type="term" value="F:ubiquitin-like modifier activating enzyme activity"/>
    <property type="evidence" value="ECO:0007669"/>
    <property type="project" value="InterPro"/>
</dbReference>
<feature type="domain" description="THIF-type NAD/FAD binding fold" evidence="1">
    <location>
        <begin position="3"/>
        <end position="229"/>
    </location>
</feature>
<dbReference type="EMBL" id="CP001157">
    <property type="protein sequence ID" value="ACO76532.1"/>
    <property type="molecule type" value="Genomic_DNA"/>
</dbReference>
<dbReference type="InterPro" id="IPR045886">
    <property type="entry name" value="ThiF/MoeB/HesA"/>
</dbReference>
<evidence type="ECO:0000313" key="3">
    <source>
        <dbReference type="Proteomes" id="UP000002424"/>
    </source>
</evidence>
<dbReference type="Pfam" id="PF00899">
    <property type="entry name" value="ThiF"/>
    <property type="match status" value="1"/>
</dbReference>
<dbReference type="EnsemblBacteria" id="ACO76532">
    <property type="protein sequence ID" value="ACO76532"/>
    <property type="gene ID" value="Avin_02710"/>
</dbReference>
<protein>
    <submittedName>
        <fullName evidence="2">Molybdopterin biosynthesis protein</fullName>
    </submittedName>
</protein>
<dbReference type="GO" id="GO:0061504">
    <property type="term" value="P:cyclic threonylcarbamoyladenosine biosynthetic process"/>
    <property type="evidence" value="ECO:0007669"/>
    <property type="project" value="TreeGrafter"/>
</dbReference>
<reference evidence="2 3" key="1">
    <citation type="journal article" date="2009" name="J. Bacteriol.">
        <title>Genome sequence of Azotobacter vinelandii, an obligate aerobe specialized to support diverse anaerobic metabolic processes.</title>
        <authorList>
            <person name="Setubal J.C."/>
            <person name="dos Santos P."/>
            <person name="Goldman B.S."/>
            <person name="Ertesvag H."/>
            <person name="Espin G."/>
            <person name="Rubio L.M."/>
            <person name="Valla S."/>
            <person name="Almeida N.F."/>
            <person name="Balasubramanian D."/>
            <person name="Cromes L."/>
            <person name="Curatti L."/>
            <person name="Du Z."/>
            <person name="Godsy E."/>
            <person name="Goodner B."/>
            <person name="Hellner-Burris K."/>
            <person name="Hernandez J.A."/>
            <person name="Houmiel K."/>
            <person name="Imperial J."/>
            <person name="Kennedy C."/>
            <person name="Larson T.J."/>
            <person name="Latreille P."/>
            <person name="Ligon L.S."/>
            <person name="Lu J."/>
            <person name="Maerk M."/>
            <person name="Miller N.M."/>
            <person name="Norton S."/>
            <person name="O'Carroll I.P."/>
            <person name="Paulsen I."/>
            <person name="Raulfs E.C."/>
            <person name="Roemer R."/>
            <person name="Rosser J."/>
            <person name="Segura D."/>
            <person name="Slater S."/>
            <person name="Stricklin S.L."/>
            <person name="Studholme D.J."/>
            <person name="Sun J."/>
            <person name="Viana C.J."/>
            <person name="Wallin E."/>
            <person name="Wang B."/>
            <person name="Wheeler C."/>
            <person name="Zhu H."/>
            <person name="Dean D.R."/>
            <person name="Dixon R."/>
            <person name="Wood D."/>
        </authorList>
    </citation>
    <scope>NUCLEOTIDE SEQUENCE [LARGE SCALE GENOMIC DNA]</scope>
    <source>
        <strain evidence="3">DJ / ATCC BAA-1303</strain>
    </source>
</reference>
<dbReference type="InterPro" id="IPR000594">
    <property type="entry name" value="ThiF_NAD_FAD-bd"/>
</dbReference>
<gene>
    <name evidence="2" type="ordered locus">Avin_02710</name>
</gene>
<dbReference type="Proteomes" id="UP000002424">
    <property type="component" value="Chromosome"/>
</dbReference>
<sequence length="237" mass="25829">MRIEGFGEEGQLRLKGATVLVSRVGGVGGTAAMNLVRAGVGRLILAHGGKVVPEYLNRWQLITPDDLGRPCAQVWAEKLGQIDADVEIVTVDEYINGENVADLVSRADLVVDGAPLFEERYLMNDEAMRQGKPLCMGAMFGMEGYASTFIPGESACLRCVFPEKPEYWTDMKVFPAIGPGPAIVGTTIAMEAIKVLTGFGQPLKNILWFFDLESNTTRYLEIERVKDCPACGASRSH</sequence>
<evidence type="ECO:0000259" key="1">
    <source>
        <dbReference type="Pfam" id="PF00899"/>
    </source>
</evidence>
<dbReference type="PANTHER" id="PTHR43267:SF2">
    <property type="entry name" value="TRNA THREONYLCARBAMOYLADENOSINE DEHYDRATASE 1-RELATED"/>
    <property type="match status" value="1"/>
</dbReference>
<dbReference type="OrthoDB" id="7060788at2"/>
<dbReference type="InterPro" id="IPR035985">
    <property type="entry name" value="Ubiquitin-activating_enz"/>
</dbReference>
<dbReference type="PANTHER" id="PTHR43267">
    <property type="entry name" value="TRNA THREONYLCARBAMOYLADENOSINE DEHYDRATASE"/>
    <property type="match status" value="1"/>
</dbReference>
<dbReference type="Gene3D" id="3.40.50.720">
    <property type="entry name" value="NAD(P)-binding Rossmann-like Domain"/>
    <property type="match status" value="1"/>
</dbReference>
<dbReference type="AlphaFoldDB" id="C1DI35"/>
<name>C1DI35_AZOVD</name>
<dbReference type="GO" id="GO:0061503">
    <property type="term" value="F:tRNA threonylcarbamoyladenosine dehydratase"/>
    <property type="evidence" value="ECO:0007669"/>
    <property type="project" value="TreeGrafter"/>
</dbReference>